<accession>A0ABQ6HZV2</accession>
<evidence type="ECO:0000313" key="1">
    <source>
        <dbReference type="EMBL" id="GMA23976.1"/>
    </source>
</evidence>
<dbReference type="Proteomes" id="UP001157091">
    <property type="component" value="Unassembled WGS sequence"/>
</dbReference>
<proteinExistence type="predicted"/>
<comment type="caution">
    <text evidence="1">The sequence shown here is derived from an EMBL/GenBank/DDBJ whole genome shotgun (WGS) entry which is preliminary data.</text>
</comment>
<gene>
    <name evidence="1" type="ORF">GCM10025864_17350</name>
</gene>
<dbReference type="RefSeq" id="WP_284292873.1">
    <property type="nucleotide sequence ID" value="NZ_BSUK01000001.1"/>
</dbReference>
<dbReference type="EMBL" id="BSUK01000001">
    <property type="protein sequence ID" value="GMA23976.1"/>
    <property type="molecule type" value="Genomic_DNA"/>
</dbReference>
<sequence length="76" mass="8822">MTLDLLVAQLDYVASLEGPPRGDTATLKLVRQSRRYDVWRLSHPFREQMGDAFYDSVGARADQIIDRWLREGEGRR</sequence>
<reference evidence="2" key="1">
    <citation type="journal article" date="2019" name="Int. J. Syst. Evol. Microbiol.">
        <title>The Global Catalogue of Microorganisms (GCM) 10K type strain sequencing project: providing services to taxonomists for standard genome sequencing and annotation.</title>
        <authorList>
            <consortium name="The Broad Institute Genomics Platform"/>
            <consortium name="The Broad Institute Genome Sequencing Center for Infectious Disease"/>
            <person name="Wu L."/>
            <person name="Ma J."/>
        </authorList>
    </citation>
    <scope>NUCLEOTIDE SEQUENCE [LARGE SCALE GENOMIC DNA]</scope>
    <source>
        <strain evidence="2">NBRC 106348</strain>
    </source>
</reference>
<name>A0ABQ6HZV2_9MICO</name>
<organism evidence="1 2">
    <name type="scientific">Luteimicrobium album</name>
    <dbReference type="NCBI Taxonomy" id="1054550"/>
    <lineage>
        <taxon>Bacteria</taxon>
        <taxon>Bacillati</taxon>
        <taxon>Actinomycetota</taxon>
        <taxon>Actinomycetes</taxon>
        <taxon>Micrococcales</taxon>
        <taxon>Luteimicrobium</taxon>
    </lineage>
</organism>
<evidence type="ECO:0000313" key="2">
    <source>
        <dbReference type="Proteomes" id="UP001157091"/>
    </source>
</evidence>
<protein>
    <submittedName>
        <fullName evidence="1">Uncharacterized protein</fullName>
    </submittedName>
</protein>
<keyword evidence="2" id="KW-1185">Reference proteome</keyword>